<gene>
    <name evidence="8" type="primary">senX3_1</name>
    <name evidence="8" type="ORF">NCTC10797_03076</name>
</gene>
<dbReference type="InterPro" id="IPR004358">
    <property type="entry name" value="Sig_transdc_His_kin-like_C"/>
</dbReference>
<keyword evidence="5" id="KW-0902">Two-component regulatory system</keyword>
<evidence type="ECO:0000256" key="4">
    <source>
        <dbReference type="ARBA" id="ARBA00022777"/>
    </source>
</evidence>
<dbReference type="GO" id="GO:0005886">
    <property type="term" value="C:plasma membrane"/>
    <property type="evidence" value="ECO:0007669"/>
    <property type="project" value="TreeGrafter"/>
</dbReference>
<organism evidence="8 9">
    <name type="scientific">Nocardia cyriacigeorgica</name>
    <dbReference type="NCBI Taxonomy" id="135487"/>
    <lineage>
        <taxon>Bacteria</taxon>
        <taxon>Bacillati</taxon>
        <taxon>Actinomycetota</taxon>
        <taxon>Actinomycetes</taxon>
        <taxon>Mycobacteriales</taxon>
        <taxon>Nocardiaceae</taxon>
        <taxon>Nocardia</taxon>
    </lineage>
</organism>
<dbReference type="InterPro" id="IPR005467">
    <property type="entry name" value="His_kinase_dom"/>
</dbReference>
<name>A0A4V6ICF6_9NOCA</name>
<evidence type="ECO:0000259" key="7">
    <source>
        <dbReference type="PROSITE" id="PS50109"/>
    </source>
</evidence>
<dbReference type="SMART" id="SM00387">
    <property type="entry name" value="HATPase_c"/>
    <property type="match status" value="1"/>
</dbReference>
<dbReference type="EMBL" id="LR215973">
    <property type="protein sequence ID" value="VFA99293.1"/>
    <property type="molecule type" value="Genomic_DNA"/>
</dbReference>
<feature type="compositionally biased region" description="Low complexity" evidence="6">
    <location>
        <begin position="118"/>
        <end position="128"/>
    </location>
</feature>
<keyword evidence="4 8" id="KW-0418">Kinase</keyword>
<evidence type="ECO:0000256" key="2">
    <source>
        <dbReference type="ARBA" id="ARBA00012438"/>
    </source>
</evidence>
<dbReference type="EC" id="2.7.13.3" evidence="2"/>
<dbReference type="Gene3D" id="3.30.565.10">
    <property type="entry name" value="Histidine kinase-like ATPase, C-terminal domain"/>
    <property type="match status" value="1"/>
</dbReference>
<reference evidence="8 9" key="1">
    <citation type="submission" date="2019-02" db="EMBL/GenBank/DDBJ databases">
        <authorList>
            <consortium name="Pathogen Informatics"/>
        </authorList>
    </citation>
    <scope>NUCLEOTIDE SEQUENCE [LARGE SCALE GENOMIC DNA]</scope>
    <source>
        <strain evidence="8 9">3012STDY6756504</strain>
    </source>
</reference>
<accession>A0A4V6ICF6</accession>
<dbReference type="PANTHER" id="PTHR43047">
    <property type="entry name" value="TWO-COMPONENT HISTIDINE PROTEIN KINASE"/>
    <property type="match status" value="1"/>
</dbReference>
<dbReference type="PANTHER" id="PTHR43047:SF72">
    <property type="entry name" value="OSMOSENSING HISTIDINE PROTEIN KINASE SLN1"/>
    <property type="match status" value="1"/>
</dbReference>
<sequence length="191" mass="19567">MLIRMRGDSEANAVAMVVRDQGVGLRPGEEKLVFSRFWRSDPSRMRRSGGTGLGLSISVEDANLHDGKLEAWGELGVGASFRLTLPLVRGRKMGKSPLPLEPGVRKVRGNAELPAADADTAQAAAGPAMSEAGGPGAAEAQTSEPDRESDAATSVPADDAQADQTGAPADGASGTGSSTDAVLTDTGDKQP</sequence>
<comment type="catalytic activity">
    <reaction evidence="1">
        <text>ATP + protein L-histidine = ADP + protein N-phospho-L-histidine.</text>
        <dbReference type="EC" id="2.7.13.3"/>
    </reaction>
</comment>
<dbReference type="SUPFAM" id="SSF55874">
    <property type="entry name" value="ATPase domain of HSP90 chaperone/DNA topoisomerase II/histidine kinase"/>
    <property type="match status" value="1"/>
</dbReference>
<dbReference type="AlphaFoldDB" id="A0A4V6ICF6"/>
<evidence type="ECO:0000313" key="8">
    <source>
        <dbReference type="EMBL" id="VFA99293.1"/>
    </source>
</evidence>
<evidence type="ECO:0000256" key="3">
    <source>
        <dbReference type="ARBA" id="ARBA00022679"/>
    </source>
</evidence>
<evidence type="ECO:0000256" key="5">
    <source>
        <dbReference type="ARBA" id="ARBA00023012"/>
    </source>
</evidence>
<dbReference type="PRINTS" id="PR00344">
    <property type="entry name" value="BCTRLSENSOR"/>
</dbReference>
<keyword evidence="3 8" id="KW-0808">Transferase</keyword>
<feature type="domain" description="Histidine kinase" evidence="7">
    <location>
        <begin position="1"/>
        <end position="89"/>
    </location>
</feature>
<dbReference type="Proteomes" id="UP000290439">
    <property type="component" value="Chromosome"/>
</dbReference>
<evidence type="ECO:0000256" key="1">
    <source>
        <dbReference type="ARBA" id="ARBA00000085"/>
    </source>
</evidence>
<dbReference type="GO" id="GO:0000155">
    <property type="term" value="F:phosphorelay sensor kinase activity"/>
    <property type="evidence" value="ECO:0007669"/>
    <property type="project" value="TreeGrafter"/>
</dbReference>
<dbReference type="InterPro" id="IPR003594">
    <property type="entry name" value="HATPase_dom"/>
</dbReference>
<dbReference type="PROSITE" id="PS50109">
    <property type="entry name" value="HIS_KIN"/>
    <property type="match status" value="1"/>
</dbReference>
<evidence type="ECO:0000313" key="9">
    <source>
        <dbReference type="Proteomes" id="UP000290439"/>
    </source>
</evidence>
<dbReference type="Pfam" id="PF02518">
    <property type="entry name" value="HATPase_c"/>
    <property type="match status" value="1"/>
</dbReference>
<dbReference type="GO" id="GO:0009927">
    <property type="term" value="F:histidine phosphotransfer kinase activity"/>
    <property type="evidence" value="ECO:0007669"/>
    <property type="project" value="TreeGrafter"/>
</dbReference>
<protein>
    <recommendedName>
        <fullName evidence="2">histidine kinase</fullName>
        <ecNumber evidence="2">2.7.13.3</ecNumber>
    </recommendedName>
</protein>
<proteinExistence type="predicted"/>
<dbReference type="InterPro" id="IPR036890">
    <property type="entry name" value="HATPase_C_sf"/>
</dbReference>
<evidence type="ECO:0000256" key="6">
    <source>
        <dbReference type="SAM" id="MobiDB-lite"/>
    </source>
</evidence>
<feature type="region of interest" description="Disordered" evidence="6">
    <location>
        <begin position="118"/>
        <end position="191"/>
    </location>
</feature>